<evidence type="ECO:0000256" key="2">
    <source>
        <dbReference type="ARBA" id="ARBA00012438"/>
    </source>
</evidence>
<dbReference type="PROSITE" id="PS50109">
    <property type="entry name" value="HIS_KIN"/>
    <property type="match status" value="1"/>
</dbReference>
<dbReference type="PANTHER" id="PTHR45339:SF1">
    <property type="entry name" value="HYBRID SIGNAL TRANSDUCTION HISTIDINE KINASE J"/>
    <property type="match status" value="1"/>
</dbReference>
<feature type="domain" description="Response regulatory" evidence="8">
    <location>
        <begin position="524"/>
        <end position="641"/>
    </location>
</feature>
<comment type="caution">
    <text evidence="9">The sequence shown here is derived from an EMBL/GenBank/DDBJ whole genome shotgun (WGS) entry which is preliminary data.</text>
</comment>
<proteinExistence type="predicted"/>
<dbReference type="SUPFAM" id="SSF52172">
    <property type="entry name" value="CheY-like"/>
    <property type="match status" value="3"/>
</dbReference>
<dbReference type="RefSeq" id="WP_124328198.1">
    <property type="nucleotide sequence ID" value="NZ_BEXT01000001.1"/>
</dbReference>
<keyword evidence="4" id="KW-0902">Two-component regulatory system</keyword>
<dbReference type="InterPro" id="IPR003594">
    <property type="entry name" value="HATPase_dom"/>
</dbReference>
<dbReference type="FunFam" id="3.30.565.10:FF:000010">
    <property type="entry name" value="Sensor histidine kinase RcsC"/>
    <property type="match status" value="1"/>
</dbReference>
<dbReference type="OrthoDB" id="9796305at2"/>
<feature type="region of interest" description="Disordered" evidence="6">
    <location>
        <begin position="213"/>
        <end position="241"/>
    </location>
</feature>
<dbReference type="SUPFAM" id="SSF55874">
    <property type="entry name" value="ATPase domain of HSP90 chaperone/DNA topoisomerase II/histidine kinase"/>
    <property type="match status" value="1"/>
</dbReference>
<feature type="modified residue" description="4-aspartylphosphate" evidence="5">
    <location>
        <position position="574"/>
    </location>
</feature>
<dbReference type="EC" id="2.7.13.3" evidence="2"/>
<dbReference type="Gene3D" id="3.30.565.10">
    <property type="entry name" value="Histidine kinase-like ATPase, C-terminal domain"/>
    <property type="match status" value="1"/>
</dbReference>
<dbReference type="PRINTS" id="PR00344">
    <property type="entry name" value="BCTRLSENSOR"/>
</dbReference>
<reference evidence="10" key="1">
    <citation type="submission" date="2017-11" db="EMBL/GenBank/DDBJ databases">
        <authorList>
            <person name="Watanabe M."/>
            <person name="Kojima H."/>
        </authorList>
    </citation>
    <scope>NUCLEOTIDE SEQUENCE [LARGE SCALE GENOMIC DNA]</scope>
    <source>
        <strain evidence="10">Tokyo 01</strain>
    </source>
</reference>
<dbReference type="Proteomes" id="UP000288096">
    <property type="component" value="Unassembled WGS sequence"/>
</dbReference>
<dbReference type="SMART" id="SM00448">
    <property type="entry name" value="REC"/>
    <property type="match status" value="3"/>
</dbReference>
<feature type="domain" description="Response regulatory" evidence="8">
    <location>
        <begin position="256"/>
        <end position="369"/>
    </location>
</feature>
<protein>
    <recommendedName>
        <fullName evidence="2">histidine kinase</fullName>
        <ecNumber evidence="2">2.7.13.3</ecNumber>
    </recommendedName>
</protein>
<dbReference type="InterPro" id="IPR011006">
    <property type="entry name" value="CheY-like_superfamily"/>
</dbReference>
<dbReference type="GO" id="GO:0000160">
    <property type="term" value="P:phosphorelay signal transduction system"/>
    <property type="evidence" value="ECO:0007669"/>
    <property type="project" value="UniProtKB-KW"/>
</dbReference>
<feature type="domain" description="Response regulatory" evidence="8">
    <location>
        <begin position="378"/>
        <end position="494"/>
    </location>
</feature>
<evidence type="ECO:0000256" key="6">
    <source>
        <dbReference type="SAM" id="MobiDB-lite"/>
    </source>
</evidence>
<dbReference type="CDD" id="cd17546">
    <property type="entry name" value="REC_hyHK_CKI1_RcsC-like"/>
    <property type="match status" value="1"/>
</dbReference>
<reference evidence="10" key="2">
    <citation type="submission" date="2019-01" db="EMBL/GenBank/DDBJ databases">
        <title>Genome sequence of Desulfonema ishimotonii strain Tokyo 01.</title>
        <authorList>
            <person name="Fukui M."/>
        </authorList>
    </citation>
    <scope>NUCLEOTIDE SEQUENCE [LARGE SCALE GENOMIC DNA]</scope>
    <source>
        <strain evidence="10">Tokyo 01</strain>
    </source>
</reference>
<evidence type="ECO:0000256" key="1">
    <source>
        <dbReference type="ARBA" id="ARBA00000085"/>
    </source>
</evidence>
<dbReference type="InterPro" id="IPR036890">
    <property type="entry name" value="HATPase_C_sf"/>
</dbReference>
<sequence>MTEKHREFAKTIHSSGSDLLSLINEILDLSKAEAGKLELVVEEMRLDDLADKVRRTFEPVAGQKGLSLNISVAEVLPPVIHADARRLWQVIKNLLSNAFKFTEQGGVTLRIRRPEPETVLTAPGLIPEKTVVFEVADTGIGIPGEKQELIFEAFQQADGTTSRKYGGTGLGLSISREFARYMGGELRLVSAVGKGSRFMLCLPENAETAITGAGLPRVASGPPPAPVSGPESPDAETPEPAFVRDDRRSIEKGDQSILIVEDDPHFAKIMLDLAREKGFKGLIAEDGETGLHFADFYSPSAILLDVGLPGIDGWTVMKRLKESPETRHIPVHFISALDTPLNALKMGAVGFLTKPVSVEMLEEAFRKISHFVAGPVKQLLIVEDDPVQTRSINELIANDDVEIRAVSTAEAAYEQLCSRSFDCMILDLGLGETSGFDLLAKIRRDRTISQVPVIIYTGREITRDEEAGLQKYADSIIIKGARSPERLLDETSLFLHRVESELPPDKQKMLSSGLRKEAVLDGKVVLIVDDDMRNVFALASVLEENGIRLIEARNGREGLEKLGLHPETDLVLMDIMMPEMDGYEAMRRIRKQDELKNIPIIALTAKAMKGDKLKCIDAGANDYLAKPVDPDKLISLLRVWLY</sequence>
<keyword evidence="3 5" id="KW-0597">Phosphoprotein</keyword>
<dbReference type="GO" id="GO:0004673">
    <property type="term" value="F:protein histidine kinase activity"/>
    <property type="evidence" value="ECO:0007669"/>
    <property type="project" value="UniProtKB-EC"/>
</dbReference>
<accession>A0A401FV28</accession>
<dbReference type="EMBL" id="BEXT01000001">
    <property type="protein sequence ID" value="GBC60837.1"/>
    <property type="molecule type" value="Genomic_DNA"/>
</dbReference>
<evidence type="ECO:0000256" key="3">
    <source>
        <dbReference type="ARBA" id="ARBA00022553"/>
    </source>
</evidence>
<organism evidence="9 10">
    <name type="scientific">Desulfonema ishimotonii</name>
    <dbReference type="NCBI Taxonomy" id="45657"/>
    <lineage>
        <taxon>Bacteria</taxon>
        <taxon>Pseudomonadati</taxon>
        <taxon>Thermodesulfobacteriota</taxon>
        <taxon>Desulfobacteria</taxon>
        <taxon>Desulfobacterales</taxon>
        <taxon>Desulfococcaceae</taxon>
        <taxon>Desulfonema</taxon>
    </lineage>
</organism>
<name>A0A401FV28_9BACT</name>
<dbReference type="Pfam" id="PF02518">
    <property type="entry name" value="HATPase_c"/>
    <property type="match status" value="1"/>
</dbReference>
<dbReference type="PROSITE" id="PS50110">
    <property type="entry name" value="RESPONSE_REGULATORY"/>
    <property type="match status" value="3"/>
</dbReference>
<evidence type="ECO:0000313" key="10">
    <source>
        <dbReference type="Proteomes" id="UP000288096"/>
    </source>
</evidence>
<dbReference type="Pfam" id="PF00072">
    <property type="entry name" value="Response_reg"/>
    <property type="match status" value="3"/>
</dbReference>
<feature type="domain" description="Histidine kinase" evidence="7">
    <location>
        <begin position="1"/>
        <end position="206"/>
    </location>
</feature>
<keyword evidence="9" id="KW-0808">Transferase</keyword>
<feature type="modified residue" description="4-aspartylphosphate" evidence="5">
    <location>
        <position position="427"/>
    </location>
</feature>
<dbReference type="InterPro" id="IPR005467">
    <property type="entry name" value="His_kinase_dom"/>
</dbReference>
<dbReference type="SMART" id="SM00387">
    <property type="entry name" value="HATPase_c"/>
    <property type="match status" value="1"/>
</dbReference>
<dbReference type="AlphaFoldDB" id="A0A401FV28"/>
<dbReference type="Gene3D" id="1.10.287.130">
    <property type="match status" value="1"/>
</dbReference>
<dbReference type="CDD" id="cd16922">
    <property type="entry name" value="HATPase_EvgS-ArcB-TorS-like"/>
    <property type="match status" value="1"/>
</dbReference>
<evidence type="ECO:0000259" key="7">
    <source>
        <dbReference type="PROSITE" id="PS50109"/>
    </source>
</evidence>
<evidence type="ECO:0000256" key="5">
    <source>
        <dbReference type="PROSITE-ProRule" id="PRU00169"/>
    </source>
</evidence>
<evidence type="ECO:0000259" key="8">
    <source>
        <dbReference type="PROSITE" id="PS50110"/>
    </source>
</evidence>
<evidence type="ECO:0000256" key="4">
    <source>
        <dbReference type="ARBA" id="ARBA00023012"/>
    </source>
</evidence>
<keyword evidence="9" id="KW-0418">Kinase</keyword>
<dbReference type="PANTHER" id="PTHR45339">
    <property type="entry name" value="HYBRID SIGNAL TRANSDUCTION HISTIDINE KINASE J"/>
    <property type="match status" value="1"/>
</dbReference>
<dbReference type="InterPro" id="IPR001789">
    <property type="entry name" value="Sig_transdc_resp-reg_receiver"/>
</dbReference>
<dbReference type="CDD" id="cd00156">
    <property type="entry name" value="REC"/>
    <property type="match status" value="1"/>
</dbReference>
<gene>
    <name evidence="9" type="ORF">DENIS_1796</name>
</gene>
<dbReference type="Gene3D" id="3.40.50.2300">
    <property type="match status" value="3"/>
</dbReference>
<dbReference type="InterPro" id="IPR004358">
    <property type="entry name" value="Sig_transdc_His_kin-like_C"/>
</dbReference>
<comment type="catalytic activity">
    <reaction evidence="1">
        <text>ATP + protein L-histidine = ADP + protein N-phospho-L-histidine.</text>
        <dbReference type="EC" id="2.7.13.3"/>
    </reaction>
</comment>
<feature type="modified residue" description="4-aspartylphosphate" evidence="5">
    <location>
        <position position="305"/>
    </location>
</feature>
<evidence type="ECO:0000313" key="9">
    <source>
        <dbReference type="EMBL" id="GBC60837.1"/>
    </source>
</evidence>
<keyword evidence="10" id="KW-1185">Reference proteome</keyword>